<dbReference type="Pfam" id="PF00493">
    <property type="entry name" value="MCM"/>
    <property type="match status" value="1"/>
</dbReference>
<evidence type="ECO:0000256" key="14">
    <source>
        <dbReference type="ARBA" id="ARBA00023125"/>
    </source>
</evidence>
<dbReference type="InterPro" id="IPR036291">
    <property type="entry name" value="NAD(P)-bd_dom_sf"/>
</dbReference>
<dbReference type="Pfam" id="PF17207">
    <property type="entry name" value="MCM_OB"/>
    <property type="match status" value="1"/>
</dbReference>
<keyword evidence="10" id="KW-0378">Hydrolase</keyword>
<dbReference type="Pfam" id="PF00106">
    <property type="entry name" value="adh_short"/>
    <property type="match status" value="1"/>
</dbReference>
<dbReference type="EMBL" id="JAKCXM010000251">
    <property type="protein sequence ID" value="KAJ0397451.1"/>
    <property type="molecule type" value="Genomic_DNA"/>
</dbReference>
<feature type="binding site" evidence="20">
    <location>
        <begin position="1104"/>
        <end position="1105"/>
    </location>
    <ligand>
        <name>substrate</name>
    </ligand>
</feature>
<name>A0AAD5Q530_PYTIN</name>
<dbReference type="GO" id="GO:0006096">
    <property type="term" value="P:glycolytic process"/>
    <property type="evidence" value="ECO:0007669"/>
    <property type="project" value="UniProtKB-KW"/>
</dbReference>
<organism evidence="25 26">
    <name type="scientific">Pythium insidiosum</name>
    <name type="common">Pythiosis disease agent</name>
    <dbReference type="NCBI Taxonomy" id="114742"/>
    <lineage>
        <taxon>Eukaryota</taxon>
        <taxon>Sar</taxon>
        <taxon>Stramenopiles</taxon>
        <taxon>Oomycota</taxon>
        <taxon>Peronosporomycetes</taxon>
        <taxon>Pythiales</taxon>
        <taxon>Pythiaceae</taxon>
        <taxon>Pythium</taxon>
    </lineage>
</organism>
<evidence type="ECO:0000256" key="1">
    <source>
        <dbReference type="ARBA" id="ARBA00000380"/>
    </source>
</evidence>
<dbReference type="InterPro" id="IPR018525">
    <property type="entry name" value="MCM_CS"/>
</dbReference>
<dbReference type="Gene3D" id="3.40.50.1240">
    <property type="entry name" value="Phosphoglycerate mutase-like"/>
    <property type="match status" value="1"/>
</dbReference>
<dbReference type="PROSITE" id="PS00847">
    <property type="entry name" value="MCM_1"/>
    <property type="match status" value="1"/>
</dbReference>
<dbReference type="CDD" id="cd17756">
    <property type="entry name" value="MCM5"/>
    <property type="match status" value="1"/>
</dbReference>
<dbReference type="GO" id="GO:0043138">
    <property type="term" value="F:3'-5' DNA helicase activity"/>
    <property type="evidence" value="ECO:0007669"/>
    <property type="project" value="TreeGrafter"/>
</dbReference>
<keyword evidence="16 23" id="KW-0413">Isomerase</keyword>
<feature type="active site" description="Proton donor/acceptor" evidence="19">
    <location>
        <position position="1077"/>
    </location>
</feature>
<keyword evidence="17" id="KW-0539">Nucleus</keyword>
<feature type="binding site" evidence="20">
    <location>
        <begin position="1077"/>
        <end position="1080"/>
    </location>
    <ligand>
        <name>substrate</name>
    </ligand>
</feature>
<dbReference type="PANTHER" id="PTHR11630">
    <property type="entry name" value="DNA REPLICATION LICENSING FACTOR MCM FAMILY MEMBER"/>
    <property type="match status" value="1"/>
</dbReference>
<dbReference type="SUPFAM" id="SSF52540">
    <property type="entry name" value="P-loop containing nucleoside triphosphate hydrolases"/>
    <property type="match status" value="1"/>
</dbReference>
<feature type="binding site" evidence="20">
    <location>
        <position position="1050"/>
    </location>
    <ligand>
        <name>substrate</name>
    </ligand>
</feature>
<evidence type="ECO:0000256" key="12">
    <source>
        <dbReference type="ARBA" id="ARBA00022840"/>
    </source>
</evidence>
<dbReference type="InterPro" id="IPR027417">
    <property type="entry name" value="P-loop_NTPase"/>
</dbReference>
<evidence type="ECO:0000256" key="17">
    <source>
        <dbReference type="ARBA" id="ARBA00023242"/>
    </source>
</evidence>
<keyword evidence="14 22" id="KW-0238">DNA-binding</keyword>
<evidence type="ECO:0000256" key="19">
    <source>
        <dbReference type="PIRSR" id="PIRSR613078-1"/>
    </source>
</evidence>
<dbReference type="GO" id="GO:0006666">
    <property type="term" value="P:3-keto-sphinganine metabolic process"/>
    <property type="evidence" value="ECO:0007669"/>
    <property type="project" value="InterPro"/>
</dbReference>
<evidence type="ECO:0000256" key="6">
    <source>
        <dbReference type="ARBA" id="ARBA00006717"/>
    </source>
</evidence>
<dbReference type="Pfam" id="PF14551">
    <property type="entry name" value="MCM_N"/>
    <property type="match status" value="1"/>
</dbReference>
<dbReference type="GO" id="GO:0042555">
    <property type="term" value="C:MCM complex"/>
    <property type="evidence" value="ECO:0007669"/>
    <property type="project" value="InterPro"/>
</dbReference>
<dbReference type="NCBIfam" id="TIGR01258">
    <property type="entry name" value="pgm_1"/>
    <property type="match status" value="1"/>
</dbReference>
<dbReference type="SMART" id="SM00350">
    <property type="entry name" value="MCM"/>
    <property type="match status" value="1"/>
</dbReference>
<comment type="caution">
    <text evidence="25">The sequence shown here is derived from an EMBL/GenBank/DDBJ whole genome shotgun (WGS) entry which is preliminary data.</text>
</comment>
<feature type="binding site" evidence="20">
    <location>
        <begin position="998"/>
        <end position="1005"/>
    </location>
    <ligand>
        <name>substrate</name>
    </ligand>
</feature>
<keyword evidence="12 22" id="KW-0067">ATP-binding</keyword>
<comment type="similarity">
    <text evidence="6 23">Belongs to the phosphoglycerate mutase family. BPG-dependent PGAM subfamily.</text>
</comment>
<feature type="binding site" evidence="20">
    <location>
        <begin position="1173"/>
        <end position="1174"/>
    </location>
    <ligand>
        <name>substrate</name>
    </ligand>
</feature>
<evidence type="ECO:0000256" key="5">
    <source>
        <dbReference type="ARBA" id="ARBA00004991"/>
    </source>
</evidence>
<evidence type="ECO:0000313" key="25">
    <source>
        <dbReference type="EMBL" id="KAJ0397451.1"/>
    </source>
</evidence>
<dbReference type="InterPro" id="IPR013078">
    <property type="entry name" value="His_Pase_superF_clade-1"/>
</dbReference>
<feature type="binding site" evidence="20">
    <location>
        <begin position="1011"/>
        <end position="1012"/>
    </location>
    <ligand>
        <name>substrate</name>
    </ligand>
</feature>
<comment type="pathway">
    <text evidence="5">Sphingolipid metabolism.</text>
</comment>
<comment type="similarity">
    <text evidence="7 22">Belongs to the MCM family.</text>
</comment>
<keyword evidence="13" id="KW-0443">Lipid metabolism</keyword>
<dbReference type="FunFam" id="3.40.50.720:FF:000468">
    <property type="entry name" value="Short-chain dehydrogenase, putative"/>
    <property type="match status" value="1"/>
</dbReference>
<dbReference type="GO" id="GO:0016787">
    <property type="term" value="F:hydrolase activity"/>
    <property type="evidence" value="ECO:0007669"/>
    <property type="project" value="UniProtKB-KW"/>
</dbReference>
<dbReference type="InterPro" id="IPR027925">
    <property type="entry name" value="MCM_N"/>
</dbReference>
<dbReference type="InterPro" id="IPR001208">
    <property type="entry name" value="MCM_dom"/>
</dbReference>
<dbReference type="InterPro" id="IPR001345">
    <property type="entry name" value="PG/BPGM_mutase_AS"/>
</dbReference>
<proteinExistence type="inferred from homology"/>
<dbReference type="PRINTS" id="PR01661">
    <property type="entry name" value="MCMPROTEIN5"/>
</dbReference>
<keyword evidence="8" id="KW-0235">DNA replication</keyword>
<dbReference type="Gene3D" id="3.40.50.300">
    <property type="entry name" value="P-loop containing nucleotide triphosphate hydrolases"/>
    <property type="match status" value="1"/>
</dbReference>
<dbReference type="Gene3D" id="3.40.50.720">
    <property type="entry name" value="NAD(P)-binding Rossmann-like Domain"/>
    <property type="match status" value="1"/>
</dbReference>
<dbReference type="GO" id="GO:0047560">
    <property type="term" value="F:3-dehydrosphinganine reductase activity"/>
    <property type="evidence" value="ECO:0007669"/>
    <property type="project" value="InterPro"/>
</dbReference>
<dbReference type="GO" id="GO:0005634">
    <property type="term" value="C:nucleus"/>
    <property type="evidence" value="ECO:0007669"/>
    <property type="project" value="UniProtKB-SubCell"/>
</dbReference>
<dbReference type="InterPro" id="IPR005952">
    <property type="entry name" value="Phosphogly_mut1"/>
</dbReference>
<dbReference type="PROSITE" id="PS50051">
    <property type="entry name" value="MCM_2"/>
    <property type="match status" value="1"/>
</dbReference>
<dbReference type="NCBIfam" id="NF010713">
    <property type="entry name" value="PRK14115.1"/>
    <property type="match status" value="1"/>
</dbReference>
<dbReference type="GO" id="GO:0004619">
    <property type="term" value="F:phosphoglycerate mutase activity"/>
    <property type="evidence" value="ECO:0007669"/>
    <property type="project" value="UniProtKB-EC"/>
</dbReference>
<keyword evidence="18" id="KW-0131">Cell cycle</keyword>
<evidence type="ECO:0000256" key="8">
    <source>
        <dbReference type="ARBA" id="ARBA00022705"/>
    </source>
</evidence>
<dbReference type="Gene3D" id="2.40.50.140">
    <property type="entry name" value="Nucleic acid-binding proteins"/>
    <property type="match status" value="1"/>
</dbReference>
<dbReference type="InterPro" id="IPR054125">
    <property type="entry name" value="MCM5_C"/>
</dbReference>
<comment type="subcellular location">
    <subcellularLocation>
        <location evidence="3">Endoplasmic reticulum</location>
    </subcellularLocation>
    <subcellularLocation>
        <location evidence="2">Nucleus</location>
    </subcellularLocation>
</comment>
<dbReference type="Pfam" id="PF17855">
    <property type="entry name" value="MCM_lid"/>
    <property type="match status" value="1"/>
</dbReference>
<dbReference type="Pfam" id="PF00300">
    <property type="entry name" value="His_Phos_1"/>
    <property type="match status" value="1"/>
</dbReference>
<dbReference type="GO" id="GO:0005783">
    <property type="term" value="C:endoplasmic reticulum"/>
    <property type="evidence" value="ECO:0007669"/>
    <property type="project" value="UniProtKB-SubCell"/>
</dbReference>
<protein>
    <recommendedName>
        <fullName evidence="23">Phosphoglycerate mutase</fullName>
        <ecNumber evidence="23">5.4.2.11</ecNumber>
    </recommendedName>
</protein>
<dbReference type="SUPFAM" id="SSF50249">
    <property type="entry name" value="Nucleic acid-binding proteins"/>
    <property type="match status" value="1"/>
</dbReference>
<evidence type="ECO:0000256" key="13">
    <source>
        <dbReference type="ARBA" id="ARBA00022919"/>
    </source>
</evidence>
<dbReference type="FunFam" id="3.40.50.1240:FF:000003">
    <property type="entry name" value="2,3-bisphosphoglycerate-dependent phosphoglycerate mutase"/>
    <property type="match status" value="1"/>
</dbReference>
<dbReference type="GO" id="GO:0030148">
    <property type="term" value="P:sphingolipid biosynthetic process"/>
    <property type="evidence" value="ECO:0007669"/>
    <property type="project" value="InterPro"/>
</dbReference>
<evidence type="ECO:0000259" key="24">
    <source>
        <dbReference type="PROSITE" id="PS50051"/>
    </source>
</evidence>
<comment type="catalytic activity">
    <reaction evidence="1 23">
        <text>(2R)-2-phosphoglycerate = (2R)-3-phosphoglycerate</text>
        <dbReference type="Rhea" id="RHEA:15901"/>
        <dbReference type="ChEBI" id="CHEBI:58272"/>
        <dbReference type="ChEBI" id="CHEBI:58289"/>
        <dbReference type="EC" id="5.4.2.11"/>
    </reaction>
</comment>
<keyword evidence="9 22" id="KW-0547">Nucleotide-binding</keyword>
<dbReference type="AlphaFoldDB" id="A0AAD5Q530"/>
<feature type="active site" description="Tele-phosphohistidine intermediate" evidence="19">
    <location>
        <position position="999"/>
    </location>
</feature>
<comment type="pathway">
    <text evidence="4">Lipid metabolism; sphingolipid metabolism.</text>
</comment>
<keyword evidence="15 23" id="KW-0324">Glycolysis</keyword>
<evidence type="ECO:0000256" key="3">
    <source>
        <dbReference type="ARBA" id="ARBA00004240"/>
    </source>
</evidence>
<evidence type="ECO:0000256" key="15">
    <source>
        <dbReference type="ARBA" id="ARBA00023152"/>
    </source>
</evidence>
<dbReference type="Gene3D" id="2.20.28.10">
    <property type="match status" value="1"/>
</dbReference>
<evidence type="ECO:0000256" key="18">
    <source>
        <dbReference type="ARBA" id="ARBA00023306"/>
    </source>
</evidence>
<keyword evidence="13" id="KW-0746">Sphingolipid metabolism</keyword>
<dbReference type="EC" id="5.4.2.11" evidence="23"/>
<dbReference type="SMART" id="SM00855">
    <property type="entry name" value="PGAM"/>
    <property type="match status" value="1"/>
</dbReference>
<dbReference type="InterPro" id="IPR045022">
    <property type="entry name" value="KDSR-like"/>
</dbReference>
<evidence type="ECO:0000256" key="16">
    <source>
        <dbReference type="ARBA" id="ARBA00023235"/>
    </source>
</evidence>
<evidence type="ECO:0000256" key="4">
    <source>
        <dbReference type="ARBA" id="ARBA00004760"/>
    </source>
</evidence>
<keyword evidence="26" id="KW-1185">Reference proteome</keyword>
<feature type="domain" description="MCM C-terminal AAA(+) ATPase" evidence="24">
    <location>
        <begin position="343"/>
        <end position="550"/>
    </location>
</feature>
<feature type="site" description="Transition state stabilizer" evidence="21">
    <location>
        <position position="1172"/>
    </location>
</feature>
<dbReference type="GO" id="GO:0005524">
    <property type="term" value="F:ATP binding"/>
    <property type="evidence" value="ECO:0007669"/>
    <property type="project" value="UniProtKB-KW"/>
</dbReference>
<dbReference type="InterPro" id="IPR008048">
    <property type="entry name" value="MCM5"/>
</dbReference>
<dbReference type="SUPFAM" id="SSF53254">
    <property type="entry name" value="Phosphoglycerate mutase-like"/>
    <property type="match status" value="1"/>
</dbReference>
<dbReference type="CDD" id="cd07067">
    <property type="entry name" value="HP_PGM_like"/>
    <property type="match status" value="1"/>
</dbReference>
<dbReference type="GO" id="GO:0003688">
    <property type="term" value="F:DNA replication origin binding"/>
    <property type="evidence" value="ECO:0007669"/>
    <property type="project" value="InterPro"/>
</dbReference>
<dbReference type="HAMAP" id="MF_01039">
    <property type="entry name" value="PGAM_GpmA"/>
    <property type="match status" value="1"/>
</dbReference>
<feature type="binding site" evidence="20">
    <location>
        <position position="1088"/>
    </location>
    <ligand>
        <name>substrate</name>
    </ligand>
</feature>
<dbReference type="PANTHER" id="PTHR11630:SF42">
    <property type="entry name" value="DNA REPLICATION LICENSING FACTOR MCM5"/>
    <property type="match status" value="1"/>
</dbReference>
<evidence type="ECO:0000256" key="22">
    <source>
        <dbReference type="RuleBase" id="RU004070"/>
    </source>
</evidence>
<evidence type="ECO:0000256" key="9">
    <source>
        <dbReference type="ARBA" id="ARBA00022741"/>
    </source>
</evidence>
<dbReference type="InterPro" id="IPR029033">
    <property type="entry name" value="His_PPase_superfam"/>
</dbReference>
<evidence type="ECO:0000256" key="20">
    <source>
        <dbReference type="PIRSR" id="PIRSR613078-2"/>
    </source>
</evidence>
<dbReference type="Pfam" id="PF21933">
    <property type="entry name" value="MCM5_C"/>
    <property type="match status" value="1"/>
</dbReference>
<dbReference type="PRINTS" id="PR01657">
    <property type="entry name" value="MCMFAMILY"/>
</dbReference>
<sequence>MDWDTGRVSSMGMESAAVVAARDATDTSPVAIQRRLLEFLRSFRVGPIFFYREQLLANFRRGQFFFTLHLSHLATYDQLLQDLLLKSPKDYLPLLETAAKEMLAYLLVLNRSDQTATTTTVDATGSSSSADAASLRNLPDIQVVLSSDQAPVPLRHVHAQEINRLVKVPGIIISATRVRTKCVAATLRCKHCGNAKRVAVSGLGGIHIPRVCDRNRDDDPTGEPCPPDSYMVVPDRCEYVDQQTLKLQENPEVVPTGEMPRNLALVADRHLVDRASPGTRVSIVGITSVVNAGTRQIGAVAIRQLYLRVVGIEIDEEGAGRAKATFSPAEEEKFHEMARDPELYDKLARSIAPSIYGDYTTNIKKAIACLLVGGSRKRLPDGMILRGDINVLLLGDPSTAKSQFLKFTEKVAPVGVYTSGKGSSAAGLTASVIKDAKGEFYLEGGAMVLADGGVVCIDEFDKMRESDRVAIHEAMEQQTISIAKAGITTILNSRASVLAAANPVFGRYDDMRSASENIDLMSTILSRFDMIFIVRDIQDDARDRQMAAHVVRIHTNAGAGHDASTTQERAGEYEPWLLKKFITYCRTRCAPRLSVGAAQALQDFYVGVRDDVRRQASGGGAETPIPVTVRQLEALVRISEAQAKMRLQNEASAEHVREAIRLFSVSTMNAARDGGTQGLFGGFHEKAQEVEQSINRTLRIGARVETSALYARLEAQGFNPNAIQRAIRAMVQKGALKQLNQYKFVSRSFLLTKFRAPGFNVDRKHVFITGGSSGLGLHVAIKLAKAGAKVSIIARSTAKLDAAKKKIEAVAKSPVFTQSADVTDFESVKNAIAAANAFHQRPTDKLICCAGLATPGYFADQDVSVFHKMIDINYFGAVHTIKAALPVMIDAKNKGEIVLVASGLAMCSFIGYTQYAGANFALRGLASTLRNELKLYNIRVSIFFPGNVASLGFGAENKMKPIETKLIEGTSPPVSPDAAAEALIAGLSDAKYQIVLIRHGESQWNVDNRFTGWHDVPLSATGEKESHDAGKVLKEAGFHFDMAYTSVLKRAIKTLWNILEEMDRMWIPVVRSWRLNERHYGALTGLNKQETVDKHGIDQVMVWRRSYAIPPPALDNASEYYPGNDVKYADVDKAELPFTESLKTTGDRVVPYWENTIIPSIKAGKKIIIAAHGNSLRALVKHLDNIAEDKITGLNIPTGVPLVYDLDENFKPIPHPDAIAPLTGRYVGNQEEIKARIAGVANQTKAH</sequence>
<evidence type="ECO:0000256" key="11">
    <source>
        <dbReference type="ARBA" id="ARBA00022806"/>
    </source>
</evidence>
<dbReference type="GO" id="GO:0017116">
    <property type="term" value="F:single-stranded DNA helicase activity"/>
    <property type="evidence" value="ECO:0007669"/>
    <property type="project" value="TreeGrafter"/>
</dbReference>
<dbReference type="InterPro" id="IPR033762">
    <property type="entry name" value="MCM_OB"/>
</dbReference>
<evidence type="ECO:0000256" key="7">
    <source>
        <dbReference type="ARBA" id="ARBA00008010"/>
    </source>
</evidence>
<reference evidence="25" key="1">
    <citation type="submission" date="2021-12" db="EMBL/GenBank/DDBJ databases">
        <title>Prjna785345.</title>
        <authorList>
            <person name="Rujirawat T."/>
            <person name="Krajaejun T."/>
        </authorList>
    </citation>
    <scope>NUCLEOTIDE SEQUENCE</scope>
    <source>
        <strain evidence="25">Pi057C3</strain>
    </source>
</reference>
<dbReference type="PROSITE" id="PS00175">
    <property type="entry name" value="PG_MUTASE"/>
    <property type="match status" value="1"/>
</dbReference>
<evidence type="ECO:0000256" key="2">
    <source>
        <dbReference type="ARBA" id="ARBA00004123"/>
    </source>
</evidence>
<evidence type="ECO:0000256" key="10">
    <source>
        <dbReference type="ARBA" id="ARBA00022801"/>
    </source>
</evidence>
<dbReference type="InterPro" id="IPR002347">
    <property type="entry name" value="SDR_fam"/>
</dbReference>
<dbReference type="FunFam" id="3.40.50.300:FF:000929">
    <property type="entry name" value="DNA helicase"/>
    <property type="match status" value="1"/>
</dbReference>
<evidence type="ECO:0000256" key="23">
    <source>
        <dbReference type="RuleBase" id="RU004511"/>
    </source>
</evidence>
<dbReference type="InterPro" id="IPR012340">
    <property type="entry name" value="NA-bd_OB-fold"/>
</dbReference>
<dbReference type="GO" id="GO:0000727">
    <property type="term" value="P:double-strand break repair via break-induced replication"/>
    <property type="evidence" value="ECO:0007669"/>
    <property type="project" value="TreeGrafter"/>
</dbReference>
<dbReference type="InterPro" id="IPR031327">
    <property type="entry name" value="MCM"/>
</dbReference>
<keyword evidence="11" id="KW-0347">Helicase</keyword>
<dbReference type="GO" id="GO:0016020">
    <property type="term" value="C:membrane"/>
    <property type="evidence" value="ECO:0007669"/>
    <property type="project" value="GOC"/>
</dbReference>
<gene>
    <name evidence="25" type="ORF">P43SY_006550</name>
</gene>
<evidence type="ECO:0000256" key="21">
    <source>
        <dbReference type="PIRSR" id="PIRSR613078-3"/>
    </source>
</evidence>
<dbReference type="CDD" id="cd08939">
    <property type="entry name" value="KDSR-like_SDR_c"/>
    <property type="match status" value="1"/>
</dbReference>
<accession>A0AAD5Q530</accession>
<dbReference type="GO" id="GO:0003697">
    <property type="term" value="F:single-stranded DNA binding"/>
    <property type="evidence" value="ECO:0007669"/>
    <property type="project" value="TreeGrafter"/>
</dbReference>
<dbReference type="GO" id="GO:0006270">
    <property type="term" value="P:DNA replication initiation"/>
    <property type="evidence" value="ECO:0007669"/>
    <property type="project" value="InterPro"/>
</dbReference>
<dbReference type="Gene3D" id="3.30.1640.10">
    <property type="entry name" value="mini-chromosome maintenance (MCM) complex, chain A, domain 1"/>
    <property type="match status" value="1"/>
</dbReference>
<evidence type="ECO:0000313" key="26">
    <source>
        <dbReference type="Proteomes" id="UP001209570"/>
    </source>
</evidence>
<dbReference type="SUPFAM" id="SSF51735">
    <property type="entry name" value="NAD(P)-binding Rossmann-fold domains"/>
    <property type="match status" value="1"/>
</dbReference>
<dbReference type="InterPro" id="IPR041562">
    <property type="entry name" value="MCM_lid"/>
</dbReference>
<dbReference type="Proteomes" id="UP001209570">
    <property type="component" value="Unassembled WGS sequence"/>
</dbReference>